<feature type="region of interest" description="Disordered" evidence="1">
    <location>
        <begin position="199"/>
        <end position="282"/>
    </location>
</feature>
<feature type="compositionally biased region" description="Gly residues" evidence="1">
    <location>
        <begin position="219"/>
        <end position="229"/>
    </location>
</feature>
<feature type="region of interest" description="Disordered" evidence="1">
    <location>
        <begin position="1"/>
        <end position="43"/>
    </location>
</feature>
<organism evidence="2 3">
    <name type="scientific">Actinocorallia longicatena</name>
    <dbReference type="NCBI Taxonomy" id="111803"/>
    <lineage>
        <taxon>Bacteria</taxon>
        <taxon>Bacillati</taxon>
        <taxon>Actinomycetota</taxon>
        <taxon>Actinomycetes</taxon>
        <taxon>Streptosporangiales</taxon>
        <taxon>Thermomonosporaceae</taxon>
        <taxon>Actinocorallia</taxon>
    </lineage>
</organism>
<evidence type="ECO:0000313" key="2">
    <source>
        <dbReference type="EMBL" id="GAA3235892.1"/>
    </source>
</evidence>
<evidence type="ECO:0000256" key="1">
    <source>
        <dbReference type="SAM" id="MobiDB-lite"/>
    </source>
</evidence>
<feature type="compositionally biased region" description="Basic and acidic residues" evidence="1">
    <location>
        <begin position="94"/>
        <end position="107"/>
    </location>
</feature>
<feature type="region of interest" description="Disordered" evidence="1">
    <location>
        <begin position="94"/>
        <end position="116"/>
    </location>
</feature>
<feature type="compositionally biased region" description="Gly residues" evidence="1">
    <location>
        <begin position="1"/>
        <end position="11"/>
    </location>
</feature>
<accession>A0ABP6QNL3</accession>
<proteinExistence type="predicted"/>
<reference evidence="3" key="1">
    <citation type="journal article" date="2019" name="Int. J. Syst. Evol. Microbiol.">
        <title>The Global Catalogue of Microorganisms (GCM) 10K type strain sequencing project: providing services to taxonomists for standard genome sequencing and annotation.</title>
        <authorList>
            <consortium name="The Broad Institute Genomics Platform"/>
            <consortium name="The Broad Institute Genome Sequencing Center for Infectious Disease"/>
            <person name="Wu L."/>
            <person name="Ma J."/>
        </authorList>
    </citation>
    <scope>NUCLEOTIDE SEQUENCE [LARGE SCALE GENOMIC DNA]</scope>
    <source>
        <strain evidence="3">JCM 9377</strain>
    </source>
</reference>
<dbReference type="Proteomes" id="UP001501237">
    <property type="component" value="Unassembled WGS sequence"/>
</dbReference>
<protein>
    <submittedName>
        <fullName evidence="2">Uncharacterized protein</fullName>
    </submittedName>
</protein>
<gene>
    <name evidence="2" type="ORF">GCM10010468_69880</name>
</gene>
<keyword evidence="3" id="KW-1185">Reference proteome</keyword>
<dbReference type="EMBL" id="BAAAUV010000029">
    <property type="protein sequence ID" value="GAA3235892.1"/>
    <property type="molecule type" value="Genomic_DNA"/>
</dbReference>
<sequence length="282" mass="27599">MQDSGEGGDPVGDGCAEPQGVGVEHGLGARHRGHHAGGLGQVGGLAQDQVETVAAHEVLEPGGVALGHDPAVVDHADPVGEPVGLLEVLGGEQDRGALGDEGTDRRPHLGTSARVQAGGRLVEEQHPGRADEGGGQVEAAAHPAGVLRDRPVAGVREAEPLQQLGGAQPGPAGAQVVEATEHLQVLGARQDLVQRGVLAEQPDGGPDGRGVPGDVMPGDGSGSGVGAQKGGEDADGGGLAGPVGAEQPVDGAGGDGEVEAVQGPDAAEALDEPLGVDVHGPP</sequence>
<evidence type="ECO:0000313" key="3">
    <source>
        <dbReference type="Proteomes" id="UP001501237"/>
    </source>
</evidence>
<comment type="caution">
    <text evidence="2">The sequence shown here is derived from an EMBL/GenBank/DDBJ whole genome shotgun (WGS) entry which is preliminary data.</text>
</comment>
<name>A0ABP6QNL3_9ACTN</name>